<protein>
    <submittedName>
        <fullName evidence="4">Mammalian cell entry protein</fullName>
    </submittedName>
</protein>
<dbReference type="RefSeq" id="WP_061483100.1">
    <property type="nucleotide sequence ID" value="NZ_ANBO01000012.1"/>
</dbReference>
<keyword evidence="2 3" id="KW-0472">Membrane</keyword>
<evidence type="ECO:0000256" key="2">
    <source>
        <dbReference type="ARBA" id="ARBA00023136"/>
    </source>
</evidence>
<name>A0A5N5UY34_MYCPH</name>
<feature type="transmembrane region" description="Helical" evidence="3">
    <location>
        <begin position="30"/>
        <end position="52"/>
    </location>
</feature>
<dbReference type="GO" id="GO:0016020">
    <property type="term" value="C:membrane"/>
    <property type="evidence" value="ECO:0007669"/>
    <property type="project" value="UniProtKB-SubCell"/>
</dbReference>
<keyword evidence="3" id="KW-1133">Transmembrane helix</keyword>
<comment type="subcellular location">
    <subcellularLocation>
        <location evidence="1">Membrane</location>
    </subcellularLocation>
</comment>
<dbReference type="PANTHER" id="PTHR37042">
    <property type="entry name" value="OUTER MEMBRANE PROTEIN RV1973"/>
    <property type="match status" value="1"/>
</dbReference>
<keyword evidence="5" id="KW-1185">Reference proteome</keyword>
<evidence type="ECO:0000256" key="3">
    <source>
        <dbReference type="SAM" id="Phobius"/>
    </source>
</evidence>
<dbReference type="EMBL" id="ANBP01000023">
    <property type="protein sequence ID" value="KAB7754521.1"/>
    <property type="molecule type" value="Genomic_DNA"/>
</dbReference>
<dbReference type="GeneID" id="74300518"/>
<reference evidence="4 5" key="1">
    <citation type="submission" date="2012-10" db="EMBL/GenBank/DDBJ databases">
        <title>The draft sequence of the Mycobacterium pheli genome.</title>
        <authorList>
            <person name="Pettersson B.M.F."/>
            <person name="Das S."/>
            <person name="Dasgupta S."/>
            <person name="Bhattacharya A."/>
            <person name="Kirsebom L.A."/>
        </authorList>
    </citation>
    <scope>NUCLEOTIDE SEQUENCE [LARGE SCALE GENOMIC DNA]</scope>
    <source>
        <strain evidence="4 5">CCUG 21000</strain>
    </source>
</reference>
<proteinExistence type="predicted"/>
<evidence type="ECO:0000313" key="5">
    <source>
        <dbReference type="Proteomes" id="UP000325690"/>
    </source>
</evidence>
<keyword evidence="3" id="KW-0812">Transmembrane</keyword>
<organism evidence="4 5">
    <name type="scientific">Mycolicibacterium phlei DSM 43239 = CCUG 21000</name>
    <dbReference type="NCBI Taxonomy" id="1226750"/>
    <lineage>
        <taxon>Bacteria</taxon>
        <taxon>Bacillati</taxon>
        <taxon>Actinomycetota</taxon>
        <taxon>Actinomycetes</taxon>
        <taxon>Mycobacteriales</taxon>
        <taxon>Mycobacteriaceae</taxon>
        <taxon>Mycolicibacterium</taxon>
    </lineage>
</organism>
<evidence type="ECO:0000256" key="1">
    <source>
        <dbReference type="ARBA" id="ARBA00004370"/>
    </source>
</evidence>
<dbReference type="AlphaFoldDB" id="A0A5N5UY34"/>
<dbReference type="Proteomes" id="UP000325690">
    <property type="component" value="Unassembled WGS sequence"/>
</dbReference>
<gene>
    <name evidence="4" type="ORF">MPHL21000_15330</name>
</gene>
<comment type="caution">
    <text evidence="4">The sequence shown here is derived from an EMBL/GenBank/DDBJ whole genome shotgun (WGS) entry which is preliminary data.</text>
</comment>
<accession>A0A5N5UY34</accession>
<dbReference type="PANTHER" id="PTHR37042:SF4">
    <property type="entry name" value="OUTER MEMBRANE PROTEIN RV1973"/>
    <property type="match status" value="1"/>
</dbReference>
<evidence type="ECO:0000313" key="4">
    <source>
        <dbReference type="EMBL" id="KAB7754521.1"/>
    </source>
</evidence>
<sequence>MSPRRRIDPDEPQYFAAPAAPAPRRWGFRVVATVAALLMVAALTLGTLMLIYHESNRRTVVRDVAALGYVTEFMTQYTTLDPFNANDYVERIMAQGTGEFAKAFKERQNEILIQVARAEPTQGTVLAAGVQRWNDDGSADILVATKISTKTPDGKSTIESGNRWIATAIKEGQQWKISQLIQVI</sequence>